<evidence type="ECO:0000313" key="2">
    <source>
        <dbReference type="EMBL" id="CPV61298.1"/>
    </source>
</evidence>
<reference evidence="2 3" key="1">
    <citation type="submission" date="2015-03" db="EMBL/GenBank/DDBJ databases">
        <authorList>
            <person name="Murphy D."/>
        </authorList>
    </citation>
    <scope>NUCLEOTIDE SEQUENCE [LARGE SCALE GENOMIC DNA]</scope>
    <source>
        <strain evidence="2 3">PAP088</strain>
    </source>
</reference>
<sequence>MDHPAPNATLEHQSPNPGSWNHSTEHYSPHAPQLAADLNNAFTNGHPTSDLAAQVADHSTHHAPGIGSNANPDRVVLGKWDGQDGGYIGEARNNGGIYFDTGDETWNAVGRGLDDAGSRSLGWQVNEQFLRA</sequence>
<dbReference type="EMBL" id="CSWP01000007">
    <property type="protein sequence ID" value="CPV61298.1"/>
    <property type="molecule type" value="Genomic_DNA"/>
</dbReference>
<protein>
    <submittedName>
        <fullName evidence="2">Uncharacterized protein</fullName>
    </submittedName>
</protein>
<dbReference type="Proteomes" id="UP000045782">
    <property type="component" value="Unassembled WGS sequence"/>
</dbReference>
<name>A0A0U0ZP73_9MYCO</name>
<evidence type="ECO:0000313" key="3">
    <source>
        <dbReference type="Proteomes" id="UP000045782"/>
    </source>
</evidence>
<organism evidence="2 3">
    <name type="scientific">Mycobacteroides abscessus</name>
    <dbReference type="NCBI Taxonomy" id="36809"/>
    <lineage>
        <taxon>Bacteria</taxon>
        <taxon>Bacillati</taxon>
        <taxon>Actinomycetota</taxon>
        <taxon>Actinomycetes</taxon>
        <taxon>Mycobacteriales</taxon>
        <taxon>Mycobacteriaceae</taxon>
        <taxon>Mycobacteroides</taxon>
    </lineage>
</organism>
<evidence type="ECO:0000256" key="1">
    <source>
        <dbReference type="SAM" id="MobiDB-lite"/>
    </source>
</evidence>
<proteinExistence type="predicted"/>
<feature type="compositionally biased region" description="Polar residues" evidence="1">
    <location>
        <begin position="10"/>
        <end position="22"/>
    </location>
</feature>
<gene>
    <name evidence="2" type="ORF">ERS075579_03306</name>
</gene>
<accession>A0A0U0ZP73</accession>
<feature type="region of interest" description="Disordered" evidence="1">
    <location>
        <begin position="1"/>
        <end position="74"/>
    </location>
</feature>
<dbReference type="AlphaFoldDB" id="A0A0U0ZP73"/>